<keyword evidence="2" id="KW-1185">Reference proteome</keyword>
<dbReference type="EMBL" id="CM047748">
    <property type="protein sequence ID" value="KAJ0013687.1"/>
    <property type="molecule type" value="Genomic_DNA"/>
</dbReference>
<organism evidence="1 2">
    <name type="scientific">Pistacia integerrima</name>
    <dbReference type="NCBI Taxonomy" id="434235"/>
    <lineage>
        <taxon>Eukaryota</taxon>
        <taxon>Viridiplantae</taxon>
        <taxon>Streptophyta</taxon>
        <taxon>Embryophyta</taxon>
        <taxon>Tracheophyta</taxon>
        <taxon>Spermatophyta</taxon>
        <taxon>Magnoliopsida</taxon>
        <taxon>eudicotyledons</taxon>
        <taxon>Gunneridae</taxon>
        <taxon>Pentapetalae</taxon>
        <taxon>rosids</taxon>
        <taxon>malvids</taxon>
        <taxon>Sapindales</taxon>
        <taxon>Anacardiaceae</taxon>
        <taxon>Pistacia</taxon>
    </lineage>
</organism>
<gene>
    <name evidence="1" type="ORF">Pint_19652</name>
</gene>
<comment type="caution">
    <text evidence="1">The sequence shown here is derived from an EMBL/GenBank/DDBJ whole genome shotgun (WGS) entry which is preliminary data.</text>
</comment>
<sequence>MSTYFNETFHNDKGYCHEKHKQSLFMVKEIGGNDYNYVLFQSKTLEEVEAMVPDVVQAIVLPLQRVIENGACKLIVPGNFPIGCFPIHHTVFQTNDSTAYDELHCLKGLNNFSMYHNERLQQAIQELKPQHPDIAIVYGDYNNAYLWLLCHAHLLCKISTSWPTLFFLLFFLSFFLISFLSFFLLSTPCNTHIFKACKFNTIYQLGDSISDTGNLIRESPQSPFARLPYCRHLWQGFPMEKPKTIIIPTQYHPSIVHEQGSGETKTIIIPARISPVNSAEQGCLRARRVLWEEGGGGGWVEHLAITICLVDKRKLRTINI</sequence>
<protein>
    <submittedName>
        <fullName evidence="1">Uncharacterized protein</fullName>
    </submittedName>
</protein>
<accession>A0ACC0X959</accession>
<proteinExistence type="predicted"/>
<reference evidence="2" key="1">
    <citation type="journal article" date="2023" name="G3 (Bethesda)">
        <title>Genome assembly and association tests identify interacting loci associated with vigor, precocity, and sex in interspecific pistachio rootstocks.</title>
        <authorList>
            <person name="Palmer W."/>
            <person name="Jacygrad E."/>
            <person name="Sagayaradj S."/>
            <person name="Cavanaugh K."/>
            <person name="Han R."/>
            <person name="Bertier L."/>
            <person name="Beede B."/>
            <person name="Kafkas S."/>
            <person name="Golino D."/>
            <person name="Preece J."/>
            <person name="Michelmore R."/>
        </authorList>
    </citation>
    <scope>NUCLEOTIDE SEQUENCE [LARGE SCALE GENOMIC DNA]</scope>
</reference>
<evidence type="ECO:0000313" key="2">
    <source>
        <dbReference type="Proteomes" id="UP001163603"/>
    </source>
</evidence>
<dbReference type="Proteomes" id="UP001163603">
    <property type="component" value="Chromosome 13"/>
</dbReference>
<evidence type="ECO:0000313" key="1">
    <source>
        <dbReference type="EMBL" id="KAJ0013687.1"/>
    </source>
</evidence>
<name>A0ACC0X959_9ROSI</name>